<keyword evidence="3" id="KW-1185">Reference proteome</keyword>
<dbReference type="AlphaFoldDB" id="A0AAV0MFN6"/>
<protein>
    <submittedName>
        <fullName evidence="2">Uncharacterized protein</fullName>
    </submittedName>
</protein>
<feature type="non-terminal residue" evidence="2">
    <location>
        <position position="1"/>
    </location>
</feature>
<dbReference type="Proteomes" id="UP001154282">
    <property type="component" value="Unassembled WGS sequence"/>
</dbReference>
<feature type="region of interest" description="Disordered" evidence="1">
    <location>
        <begin position="1"/>
        <end position="26"/>
    </location>
</feature>
<accession>A0AAV0MFN6</accession>
<reference evidence="2" key="1">
    <citation type="submission" date="2022-08" db="EMBL/GenBank/DDBJ databases">
        <authorList>
            <person name="Gutierrez-Valencia J."/>
        </authorList>
    </citation>
    <scope>NUCLEOTIDE SEQUENCE</scope>
</reference>
<sequence length="45" mass="5229">KRRRRRLTTATDDNQGETKETTTVSYDQPSSLISRFQTVSFCCML</sequence>
<dbReference type="EMBL" id="CAMGYJ010000007">
    <property type="protein sequence ID" value="CAI0445072.1"/>
    <property type="molecule type" value="Genomic_DNA"/>
</dbReference>
<proteinExistence type="predicted"/>
<name>A0AAV0MFN6_9ROSI</name>
<gene>
    <name evidence="2" type="ORF">LITE_LOCUS28398</name>
</gene>
<comment type="caution">
    <text evidence="2">The sequence shown here is derived from an EMBL/GenBank/DDBJ whole genome shotgun (WGS) entry which is preliminary data.</text>
</comment>
<evidence type="ECO:0000313" key="2">
    <source>
        <dbReference type="EMBL" id="CAI0445072.1"/>
    </source>
</evidence>
<evidence type="ECO:0000313" key="3">
    <source>
        <dbReference type="Proteomes" id="UP001154282"/>
    </source>
</evidence>
<organism evidence="2 3">
    <name type="scientific">Linum tenue</name>
    <dbReference type="NCBI Taxonomy" id="586396"/>
    <lineage>
        <taxon>Eukaryota</taxon>
        <taxon>Viridiplantae</taxon>
        <taxon>Streptophyta</taxon>
        <taxon>Embryophyta</taxon>
        <taxon>Tracheophyta</taxon>
        <taxon>Spermatophyta</taxon>
        <taxon>Magnoliopsida</taxon>
        <taxon>eudicotyledons</taxon>
        <taxon>Gunneridae</taxon>
        <taxon>Pentapetalae</taxon>
        <taxon>rosids</taxon>
        <taxon>fabids</taxon>
        <taxon>Malpighiales</taxon>
        <taxon>Linaceae</taxon>
        <taxon>Linum</taxon>
    </lineage>
</organism>
<evidence type="ECO:0000256" key="1">
    <source>
        <dbReference type="SAM" id="MobiDB-lite"/>
    </source>
</evidence>